<dbReference type="Proteomes" id="UP001596145">
    <property type="component" value="Unassembled WGS sequence"/>
</dbReference>
<name>A0ABD5QTE1_9EURY</name>
<proteinExistence type="predicted"/>
<gene>
    <name evidence="1" type="ORF">ACFPJA_12360</name>
</gene>
<organism evidence="1 2">
    <name type="scientific">Halorubrum glutamatedens</name>
    <dbReference type="NCBI Taxonomy" id="2707018"/>
    <lineage>
        <taxon>Archaea</taxon>
        <taxon>Methanobacteriati</taxon>
        <taxon>Methanobacteriota</taxon>
        <taxon>Stenosarchaea group</taxon>
        <taxon>Halobacteria</taxon>
        <taxon>Halobacteriales</taxon>
        <taxon>Haloferacaceae</taxon>
        <taxon>Halorubrum</taxon>
    </lineage>
</organism>
<comment type="caution">
    <text evidence="1">The sequence shown here is derived from an EMBL/GenBank/DDBJ whole genome shotgun (WGS) entry which is preliminary data.</text>
</comment>
<dbReference type="AlphaFoldDB" id="A0ABD5QTE1"/>
<sequence>MSDRELEQLAELISETTAARGVDVYAVDVCGLSASEWAEMTGRDRSTVSRNIRRTRD</sequence>
<evidence type="ECO:0000313" key="2">
    <source>
        <dbReference type="Proteomes" id="UP001596145"/>
    </source>
</evidence>
<dbReference type="EMBL" id="JBHSKV010000017">
    <property type="protein sequence ID" value="MFC5135505.1"/>
    <property type="molecule type" value="Genomic_DNA"/>
</dbReference>
<protein>
    <submittedName>
        <fullName evidence="1">Uncharacterized protein</fullName>
    </submittedName>
</protein>
<evidence type="ECO:0000313" key="1">
    <source>
        <dbReference type="EMBL" id="MFC5135505.1"/>
    </source>
</evidence>
<dbReference type="RefSeq" id="WP_162498081.1">
    <property type="nucleotide sequence ID" value="NZ_JBHSKV010000017.1"/>
</dbReference>
<reference evidence="1 2" key="1">
    <citation type="journal article" date="2019" name="Int. J. Syst. Evol. Microbiol.">
        <title>The Global Catalogue of Microorganisms (GCM) 10K type strain sequencing project: providing services to taxonomists for standard genome sequencing and annotation.</title>
        <authorList>
            <consortium name="The Broad Institute Genomics Platform"/>
            <consortium name="The Broad Institute Genome Sequencing Center for Infectious Disease"/>
            <person name="Wu L."/>
            <person name="Ma J."/>
        </authorList>
    </citation>
    <scope>NUCLEOTIDE SEQUENCE [LARGE SCALE GENOMIC DNA]</scope>
    <source>
        <strain evidence="1 2">CGMCC 1.16026</strain>
    </source>
</reference>
<keyword evidence="2" id="KW-1185">Reference proteome</keyword>
<accession>A0ABD5QTE1</accession>